<evidence type="ECO:0000256" key="6">
    <source>
        <dbReference type="ARBA" id="ARBA00023163"/>
    </source>
</evidence>
<evidence type="ECO:0000256" key="10">
    <source>
        <dbReference type="SAM" id="MobiDB-lite"/>
    </source>
</evidence>
<accession>A0AAQ3R3M0</accession>
<gene>
    <name evidence="9" type="primary">MED16</name>
    <name evidence="12" type="ORF">R9X50_00262900</name>
</gene>
<dbReference type="EMBL" id="CP138582">
    <property type="protein sequence ID" value="WPG99810.1"/>
    <property type="molecule type" value="Genomic_DNA"/>
</dbReference>
<keyword evidence="7 9" id="KW-0539">Nucleus</keyword>
<evidence type="ECO:0000256" key="9">
    <source>
        <dbReference type="RuleBase" id="RU364149"/>
    </source>
</evidence>
<comment type="function">
    <text evidence="9">Component of the Mediator complex, a coactivator involved in the regulated transcription of nearly all RNA polymerase II-dependent genes. Mediator functions as a bridge to convey information from gene-specific regulatory proteins to the basal RNA polymerase II transcription machinery. Mediator is recruited to promoters by direct interactions with regulatory proteins and serves as a scaffold for the assembly of a functional preinitiation complex with RNA polymerase II and the general transcription factors.</text>
</comment>
<dbReference type="AlphaFoldDB" id="A0AAQ3R3M0"/>
<comment type="subcellular location">
    <subcellularLocation>
        <location evidence="1 9">Nucleus</location>
    </subcellularLocation>
</comment>
<evidence type="ECO:0000259" key="11">
    <source>
        <dbReference type="Pfam" id="PF11635"/>
    </source>
</evidence>
<dbReference type="GO" id="GO:0016592">
    <property type="term" value="C:mediator complex"/>
    <property type="evidence" value="ECO:0007669"/>
    <property type="project" value="InterPro"/>
</dbReference>
<evidence type="ECO:0000256" key="8">
    <source>
        <dbReference type="ARBA" id="ARBA00032015"/>
    </source>
</evidence>
<evidence type="ECO:0000256" key="5">
    <source>
        <dbReference type="ARBA" id="ARBA00023159"/>
    </source>
</evidence>
<feature type="domain" description="Mediator complex subunit Med16 N-terminal" evidence="11">
    <location>
        <begin position="205"/>
        <end position="471"/>
    </location>
</feature>
<organism evidence="12 13">
    <name type="scientific">Acrodontium crateriforme</name>
    <dbReference type="NCBI Taxonomy" id="150365"/>
    <lineage>
        <taxon>Eukaryota</taxon>
        <taxon>Fungi</taxon>
        <taxon>Dikarya</taxon>
        <taxon>Ascomycota</taxon>
        <taxon>Pezizomycotina</taxon>
        <taxon>Dothideomycetes</taxon>
        <taxon>Dothideomycetidae</taxon>
        <taxon>Mycosphaerellales</taxon>
        <taxon>Teratosphaeriaceae</taxon>
        <taxon>Acrodontium</taxon>
    </lineage>
</organism>
<evidence type="ECO:0000256" key="4">
    <source>
        <dbReference type="ARBA" id="ARBA00023015"/>
    </source>
</evidence>
<proteinExistence type="inferred from homology"/>
<evidence type="ECO:0000256" key="3">
    <source>
        <dbReference type="ARBA" id="ARBA00019614"/>
    </source>
</evidence>
<dbReference type="GO" id="GO:0045893">
    <property type="term" value="P:positive regulation of DNA-templated transcription"/>
    <property type="evidence" value="ECO:0007669"/>
    <property type="project" value="TreeGrafter"/>
</dbReference>
<dbReference type="SUPFAM" id="SSF82171">
    <property type="entry name" value="DPP6 N-terminal domain-like"/>
    <property type="match status" value="1"/>
</dbReference>
<keyword evidence="4 9" id="KW-0805">Transcription regulation</keyword>
<name>A0AAQ3R3M0_9PEZI</name>
<dbReference type="InterPro" id="IPR021665">
    <property type="entry name" value="Mediator_Med16_N"/>
</dbReference>
<dbReference type="PANTHER" id="PTHR13224">
    <property type="entry name" value="THYROID HORMONE RECEPTOR-ASSOCIATED PROTEIN-RELATED"/>
    <property type="match status" value="1"/>
</dbReference>
<dbReference type="Proteomes" id="UP001303373">
    <property type="component" value="Chromosome 3"/>
</dbReference>
<evidence type="ECO:0000256" key="7">
    <source>
        <dbReference type="ARBA" id="ARBA00023242"/>
    </source>
</evidence>
<sequence>MDDSVHLADSSMPDAGLMDPMDDLFGESTDGLGVVALPPIPLPAAVVLRNAVAQRIGCCTKLAWSNTGSIAQISSDGTTISFRVMIRGRKSAKRSLSDASSDSLTCPNGRRFMHVAFNGVGLEMAATDGQGGVHLYTMAGALNRMQPAPGHNTPAESDGGDLDIIIGLHWLPVYPTEFRNPYITPGTKIDGRWVTQMRARDQNAPTVYHPIENRNALLHVRANGKLSLIYQNEIGVYSTITSDLDIFKSSEDLITHAAFGENGAHLLLTTHDEHRRIRLYKITINWNATQLTRGTAQYLTVTPTLEIGHLTALDKATPQISDVARLSHLRVIPVPAENAEPGASLSPVILGIYTHAASSLNALHAQPETISVLVRWHVESFTPTLHESFAKLKPNGSTSIKSTSTVLRRQADLISNKLILAVESQYWHTHILLLASDGTVDFRDRSTFTSIEPYADTTTVSSLPQSGFEYTQGEHHSQVAVSPDGSHLVGTRTDDRVEAQAMTLRYGWGPVEDGMPNSKGLLETAVVCLARQFSILSYSTPSNDDPLSLLPNDLSTELRTLFVKEIIRMTAGRPDLTMMENSKQQMMLFKDPFVCRAIGTQLVLGVKQNSSQRTFAGQFSYVLLNVRYISMALAQTVGSKMPDISRTDVPVSLIAPVNWATDLLVFVVDRIVSITRDKKEDETLRQAFEKSIADTGNPALHLLLCSVPRALLRSLIFYIPAFFRLVQASVPRATSVVQRQQLEAAFERAKRLPFTFKPFQDLLTEFDTSMRNAYNGASVTTDQRVEMELCMLTEGVIPNELEPAIEALCSTLIQNLLSHELTNAGELYYRNTEWLGIRNNNNKISQNLDVIRKVPMKMDAKRRICRRCGSQMEDVSHEDARQGPAWFFLAQRHCFCMNSWWIPS</sequence>
<evidence type="ECO:0000313" key="13">
    <source>
        <dbReference type="Proteomes" id="UP001303373"/>
    </source>
</evidence>
<comment type="similarity">
    <text evidence="2 9">Belongs to the Mediator complex subunit 16 family.</text>
</comment>
<protein>
    <recommendedName>
        <fullName evidence="3 9">Mediator of RNA polymerase II transcription subunit 16</fullName>
    </recommendedName>
    <alternativeName>
        <fullName evidence="8 9">Mediator complex subunit 16</fullName>
    </alternativeName>
</protein>
<evidence type="ECO:0000256" key="1">
    <source>
        <dbReference type="ARBA" id="ARBA00004123"/>
    </source>
</evidence>
<dbReference type="Pfam" id="PF11635">
    <property type="entry name" value="Med16_N"/>
    <property type="match status" value="1"/>
</dbReference>
<evidence type="ECO:0000313" key="12">
    <source>
        <dbReference type="EMBL" id="WPG99810.1"/>
    </source>
</evidence>
<comment type="subunit">
    <text evidence="9">Component of the Mediator complex.</text>
</comment>
<keyword evidence="13" id="KW-1185">Reference proteome</keyword>
<keyword evidence="5 9" id="KW-0010">Activator</keyword>
<feature type="region of interest" description="Disordered" evidence="10">
    <location>
        <begin position="1"/>
        <end position="20"/>
    </location>
</feature>
<dbReference type="InterPro" id="IPR048338">
    <property type="entry name" value="Mediator_Med16"/>
</dbReference>
<dbReference type="PANTHER" id="PTHR13224:SF6">
    <property type="entry name" value="MEDIATOR OF RNA POLYMERASE II TRANSCRIPTION SUBUNIT 16"/>
    <property type="match status" value="1"/>
</dbReference>
<reference evidence="12 13" key="1">
    <citation type="submission" date="2023-11" db="EMBL/GenBank/DDBJ databases">
        <title>An acidophilic fungus is an integral part of prey digestion in a carnivorous sundew plant.</title>
        <authorList>
            <person name="Tsai I.J."/>
        </authorList>
    </citation>
    <scope>NUCLEOTIDE SEQUENCE [LARGE SCALE GENOMIC DNA]</scope>
    <source>
        <strain evidence="12">169a</strain>
    </source>
</reference>
<evidence type="ECO:0000256" key="2">
    <source>
        <dbReference type="ARBA" id="ARBA00006543"/>
    </source>
</evidence>
<keyword evidence="6 9" id="KW-0804">Transcription</keyword>